<reference evidence="3" key="1">
    <citation type="journal article" date="2017" name="Nat. Ecol. Evol.">
        <title>Genome expansion and lineage-specific genetic innovations in the forest pathogenic fungi Armillaria.</title>
        <authorList>
            <person name="Sipos G."/>
            <person name="Prasanna A.N."/>
            <person name="Walter M.C."/>
            <person name="O'Connor E."/>
            <person name="Balint B."/>
            <person name="Krizsan K."/>
            <person name="Kiss B."/>
            <person name="Hess J."/>
            <person name="Varga T."/>
            <person name="Slot J."/>
            <person name="Riley R."/>
            <person name="Boka B."/>
            <person name="Rigling D."/>
            <person name="Barry K."/>
            <person name="Lee J."/>
            <person name="Mihaltcheva S."/>
            <person name="LaButti K."/>
            <person name="Lipzen A."/>
            <person name="Waldron R."/>
            <person name="Moloney N.M."/>
            <person name="Sperisen C."/>
            <person name="Kredics L."/>
            <person name="Vagvoelgyi C."/>
            <person name="Patrignani A."/>
            <person name="Fitzpatrick D."/>
            <person name="Nagy I."/>
            <person name="Doyle S."/>
            <person name="Anderson J.B."/>
            <person name="Grigoriev I.V."/>
            <person name="Gueldener U."/>
            <person name="Muensterkoetter M."/>
            <person name="Nagy L.G."/>
        </authorList>
    </citation>
    <scope>NUCLEOTIDE SEQUENCE [LARGE SCALE GENOMIC DNA]</scope>
    <source>
        <strain evidence="3">Ar21-2</strain>
    </source>
</reference>
<dbReference type="OrthoDB" id="4023585at2759"/>
<dbReference type="InParanoid" id="A0A2H3E2Q4"/>
<feature type="compositionally biased region" description="Polar residues" evidence="1">
    <location>
        <begin position="83"/>
        <end position="92"/>
    </location>
</feature>
<evidence type="ECO:0000256" key="1">
    <source>
        <dbReference type="SAM" id="MobiDB-lite"/>
    </source>
</evidence>
<accession>A0A2H3E2Q4</accession>
<dbReference type="OMA" id="DFKHDVE"/>
<gene>
    <name evidence="2" type="ORF">ARMGADRAFT_1006642</name>
</gene>
<proteinExistence type="predicted"/>
<protein>
    <submittedName>
        <fullName evidence="2">Uncharacterized protein</fullName>
    </submittedName>
</protein>
<dbReference type="STRING" id="47427.A0A2H3E2Q4"/>
<name>A0A2H3E2Q4_ARMGA</name>
<dbReference type="Proteomes" id="UP000217790">
    <property type="component" value="Unassembled WGS sequence"/>
</dbReference>
<dbReference type="AlphaFoldDB" id="A0A2H3E2Q4"/>
<dbReference type="EMBL" id="KZ293646">
    <property type="protein sequence ID" value="PBL00435.1"/>
    <property type="molecule type" value="Genomic_DNA"/>
</dbReference>
<organism evidence="2 3">
    <name type="scientific">Armillaria gallica</name>
    <name type="common">Bulbous honey fungus</name>
    <name type="synonym">Armillaria bulbosa</name>
    <dbReference type="NCBI Taxonomy" id="47427"/>
    <lineage>
        <taxon>Eukaryota</taxon>
        <taxon>Fungi</taxon>
        <taxon>Dikarya</taxon>
        <taxon>Basidiomycota</taxon>
        <taxon>Agaricomycotina</taxon>
        <taxon>Agaricomycetes</taxon>
        <taxon>Agaricomycetidae</taxon>
        <taxon>Agaricales</taxon>
        <taxon>Marasmiineae</taxon>
        <taxon>Physalacriaceae</taxon>
        <taxon>Armillaria</taxon>
    </lineage>
</organism>
<keyword evidence="3" id="KW-1185">Reference proteome</keyword>
<feature type="compositionally biased region" description="Polar residues" evidence="1">
    <location>
        <begin position="101"/>
        <end position="113"/>
    </location>
</feature>
<sequence length="129" mass="13712">MFASVRIHPPPALFEISNMYRASRAVLSVVQKRPSASSFLHTTPVARKTLSEKASDAADAVNKKLGKGLASAIEGGEKAAATTKDTLASATHSTKEKASETSKVAGQKMNQAESGARETKEKAEKELRK</sequence>
<evidence type="ECO:0000313" key="2">
    <source>
        <dbReference type="EMBL" id="PBL00435.1"/>
    </source>
</evidence>
<evidence type="ECO:0000313" key="3">
    <source>
        <dbReference type="Proteomes" id="UP000217790"/>
    </source>
</evidence>
<feature type="compositionally biased region" description="Basic and acidic residues" evidence="1">
    <location>
        <begin position="115"/>
        <end position="129"/>
    </location>
</feature>
<feature type="region of interest" description="Disordered" evidence="1">
    <location>
        <begin position="74"/>
        <end position="129"/>
    </location>
</feature>